<dbReference type="GO" id="GO:0035556">
    <property type="term" value="P:intracellular signal transduction"/>
    <property type="evidence" value="ECO:0007669"/>
    <property type="project" value="InterPro"/>
</dbReference>
<dbReference type="EMBL" id="FNNZ01000014">
    <property type="protein sequence ID" value="SDX09624.1"/>
    <property type="molecule type" value="Genomic_DNA"/>
</dbReference>
<organism evidence="2 3">
    <name type="scientific">Thiocapsa roseopersicina</name>
    <dbReference type="NCBI Taxonomy" id="1058"/>
    <lineage>
        <taxon>Bacteria</taxon>
        <taxon>Pseudomonadati</taxon>
        <taxon>Pseudomonadota</taxon>
        <taxon>Gammaproteobacteria</taxon>
        <taxon>Chromatiales</taxon>
        <taxon>Chromatiaceae</taxon>
        <taxon>Thiocapsa</taxon>
    </lineage>
</organism>
<sequence>MQHRDRQSLVAGISGLAQQVYDTEAPNRQQEAMVERLNPLLDAFLLESQPIEAVEATILIADIRGFTALTESQPPHTIIRLLNRYFARMVELVHRHGGVVDKFMGDAVMALFGAPVRRDDHLKSALSCAVEMQQAMLELNRESQLIGEPNIYAGIAVNSGSVMAGSFGSRVYNEYTVIGDTVNLTARMEGYSLRGQVLLSDASYASARDYIDIGSANSLFVKGKAREITLYELLAVKGPERLVVPQVEIRRSPRVLVDFPIAFRRVESKCILSQRFMGKANDLSYYGMNADLPLILPPYSEVILTFVPEFGADPATEVYARVLRTQPSEGFHRTNLEFTTIDTPGHRLVKRYVDQLLWRR</sequence>
<dbReference type="Pfam" id="PF07238">
    <property type="entry name" value="PilZ"/>
    <property type="match status" value="1"/>
</dbReference>
<dbReference type="GO" id="GO:0035438">
    <property type="term" value="F:cyclic-di-GMP binding"/>
    <property type="evidence" value="ECO:0007669"/>
    <property type="project" value="InterPro"/>
</dbReference>
<dbReference type="InterPro" id="IPR029787">
    <property type="entry name" value="Nucleotide_cyclase"/>
</dbReference>
<proteinExistence type="predicted"/>
<dbReference type="AlphaFoldDB" id="A0A1H2YY95"/>
<dbReference type="PANTHER" id="PTHR43081">
    <property type="entry name" value="ADENYLATE CYCLASE, TERMINAL-DIFFERENTIATION SPECIFIC-RELATED"/>
    <property type="match status" value="1"/>
</dbReference>
<dbReference type="Proteomes" id="UP000198816">
    <property type="component" value="Unassembled WGS sequence"/>
</dbReference>
<dbReference type="SMART" id="SM00044">
    <property type="entry name" value="CYCc"/>
    <property type="match status" value="1"/>
</dbReference>
<keyword evidence="3" id="KW-1185">Reference proteome</keyword>
<dbReference type="GO" id="GO:0009190">
    <property type="term" value="P:cyclic nucleotide biosynthetic process"/>
    <property type="evidence" value="ECO:0007669"/>
    <property type="project" value="InterPro"/>
</dbReference>
<dbReference type="InterPro" id="IPR009875">
    <property type="entry name" value="PilZ_domain"/>
</dbReference>
<accession>A0A1H2YY95</accession>
<dbReference type="PROSITE" id="PS50125">
    <property type="entry name" value="GUANYLATE_CYCLASE_2"/>
    <property type="match status" value="1"/>
</dbReference>
<evidence type="ECO:0000259" key="1">
    <source>
        <dbReference type="PROSITE" id="PS50125"/>
    </source>
</evidence>
<dbReference type="GO" id="GO:0004016">
    <property type="term" value="F:adenylate cyclase activity"/>
    <property type="evidence" value="ECO:0007669"/>
    <property type="project" value="UniProtKB-ARBA"/>
</dbReference>
<reference evidence="3" key="1">
    <citation type="submission" date="2016-10" db="EMBL/GenBank/DDBJ databases">
        <authorList>
            <person name="Varghese N."/>
            <person name="Submissions S."/>
        </authorList>
    </citation>
    <scope>NUCLEOTIDE SEQUENCE [LARGE SCALE GENOMIC DNA]</scope>
    <source>
        <strain evidence="3">DSM 217</strain>
    </source>
</reference>
<dbReference type="InterPro" id="IPR050697">
    <property type="entry name" value="Adenylyl/Guanylyl_Cyclase_3/4"/>
</dbReference>
<dbReference type="InterPro" id="IPR001054">
    <property type="entry name" value="A/G_cyclase"/>
</dbReference>
<name>A0A1H2YY95_THIRO</name>
<dbReference type="STRING" id="1058.SAMN05421783_11413"/>
<feature type="domain" description="Guanylate cyclase" evidence="1">
    <location>
        <begin position="57"/>
        <end position="189"/>
    </location>
</feature>
<dbReference type="Pfam" id="PF00211">
    <property type="entry name" value="Guanylate_cyc"/>
    <property type="match status" value="1"/>
</dbReference>
<protein>
    <submittedName>
        <fullName evidence="2">Adenylate cyclase</fullName>
    </submittedName>
</protein>
<dbReference type="OrthoDB" id="9806704at2"/>
<dbReference type="CDD" id="cd07302">
    <property type="entry name" value="CHD"/>
    <property type="match status" value="1"/>
</dbReference>
<dbReference type="RefSeq" id="WP_093033687.1">
    <property type="nucleotide sequence ID" value="NZ_FNNZ01000014.1"/>
</dbReference>
<evidence type="ECO:0000313" key="2">
    <source>
        <dbReference type="EMBL" id="SDX09624.1"/>
    </source>
</evidence>
<dbReference type="SUPFAM" id="SSF55073">
    <property type="entry name" value="Nucleotide cyclase"/>
    <property type="match status" value="1"/>
</dbReference>
<dbReference type="PANTHER" id="PTHR43081:SF1">
    <property type="entry name" value="ADENYLATE CYCLASE, TERMINAL-DIFFERENTIATION SPECIFIC"/>
    <property type="match status" value="1"/>
</dbReference>
<evidence type="ECO:0000313" key="3">
    <source>
        <dbReference type="Proteomes" id="UP000198816"/>
    </source>
</evidence>
<dbReference type="Gene3D" id="3.30.70.1230">
    <property type="entry name" value="Nucleotide cyclase"/>
    <property type="match status" value="1"/>
</dbReference>
<gene>
    <name evidence="2" type="ORF">SAMN05421783_11413</name>
</gene>